<comment type="similarity">
    <text evidence="9">Belongs to the SecE/SEC61-gamma family.</text>
</comment>
<sequence length="80" mass="9227">MSEGTTVAKGAQPKKIKGGPFGRLALFFRQVIDELRKVVWPTRKELWTYFLVVVVFIVAIMAYTGILDFIFDRIVMWVFA</sequence>
<keyword evidence="2 9" id="KW-0813">Transport</keyword>
<keyword evidence="4 9" id="KW-0812">Transmembrane</keyword>
<keyword evidence="8 9" id="KW-0472">Membrane</keyword>
<dbReference type="HAMAP" id="MF_00422">
    <property type="entry name" value="SecE"/>
    <property type="match status" value="1"/>
</dbReference>
<keyword evidence="3 9" id="KW-1003">Cell membrane</keyword>
<dbReference type="RefSeq" id="WP_006548355.1">
    <property type="nucleotide sequence ID" value="NZ_CP136961.1"/>
</dbReference>
<evidence type="ECO:0000256" key="8">
    <source>
        <dbReference type="ARBA" id="ARBA00023136"/>
    </source>
</evidence>
<keyword evidence="7 9" id="KW-0811">Translocation</keyword>
<dbReference type="InterPro" id="IPR038379">
    <property type="entry name" value="SecE_sf"/>
</dbReference>
<dbReference type="Pfam" id="PF00584">
    <property type="entry name" value="SecE"/>
    <property type="match status" value="1"/>
</dbReference>
<evidence type="ECO:0000256" key="9">
    <source>
        <dbReference type="HAMAP-Rule" id="MF_00422"/>
    </source>
</evidence>
<evidence type="ECO:0000256" key="5">
    <source>
        <dbReference type="ARBA" id="ARBA00022927"/>
    </source>
</evidence>
<protein>
    <recommendedName>
        <fullName evidence="9">Protein translocase subunit SecE</fullName>
    </recommendedName>
</protein>
<evidence type="ECO:0000256" key="3">
    <source>
        <dbReference type="ARBA" id="ARBA00022475"/>
    </source>
</evidence>
<name>A0A2I1KSM3_9ACTO</name>
<dbReference type="GO" id="GO:0005886">
    <property type="term" value="C:plasma membrane"/>
    <property type="evidence" value="ECO:0007669"/>
    <property type="project" value="UniProtKB-SubCell"/>
</dbReference>
<dbReference type="Gene3D" id="1.20.5.1030">
    <property type="entry name" value="Preprotein translocase secy subunit"/>
    <property type="match status" value="1"/>
</dbReference>
<comment type="function">
    <text evidence="9">Essential subunit of the Sec protein translocation channel SecYEG. Clamps together the 2 halves of SecY. May contact the channel plug during translocation.</text>
</comment>
<evidence type="ECO:0000256" key="4">
    <source>
        <dbReference type="ARBA" id="ARBA00022692"/>
    </source>
</evidence>
<dbReference type="EMBL" id="PKHA01000005">
    <property type="protein sequence ID" value="PKY98625.1"/>
    <property type="molecule type" value="Genomic_DNA"/>
</dbReference>
<accession>A0A2I1KSM3</accession>
<dbReference type="PANTHER" id="PTHR33910">
    <property type="entry name" value="PROTEIN TRANSLOCASE SUBUNIT SECE"/>
    <property type="match status" value="1"/>
</dbReference>
<dbReference type="GeneID" id="81708453"/>
<dbReference type="Proteomes" id="UP000234778">
    <property type="component" value="Unassembled WGS sequence"/>
</dbReference>
<evidence type="ECO:0000256" key="2">
    <source>
        <dbReference type="ARBA" id="ARBA00022448"/>
    </source>
</evidence>
<evidence type="ECO:0000313" key="11">
    <source>
        <dbReference type="Proteomes" id="UP000234778"/>
    </source>
</evidence>
<keyword evidence="5 9" id="KW-0653">Protein transport</keyword>
<evidence type="ECO:0000256" key="1">
    <source>
        <dbReference type="ARBA" id="ARBA00004370"/>
    </source>
</evidence>
<organism evidence="10 11">
    <name type="scientific">Actinomyces urogenitalis</name>
    <dbReference type="NCBI Taxonomy" id="103621"/>
    <lineage>
        <taxon>Bacteria</taxon>
        <taxon>Bacillati</taxon>
        <taxon>Actinomycetota</taxon>
        <taxon>Actinomycetes</taxon>
        <taxon>Actinomycetales</taxon>
        <taxon>Actinomycetaceae</taxon>
        <taxon>Actinomyces</taxon>
    </lineage>
</organism>
<proteinExistence type="inferred from homology"/>
<comment type="caution">
    <text evidence="10">The sequence shown here is derived from an EMBL/GenBank/DDBJ whole genome shotgun (WGS) entry which is preliminary data.</text>
</comment>
<keyword evidence="6 9" id="KW-1133">Transmembrane helix</keyword>
<comment type="subcellular location">
    <subcellularLocation>
        <location evidence="9">Cell membrane</location>
        <topology evidence="9">Single-pass membrane protein</topology>
    </subcellularLocation>
    <subcellularLocation>
        <location evidence="1">Membrane</location>
    </subcellularLocation>
</comment>
<dbReference type="GO" id="GO:0006605">
    <property type="term" value="P:protein targeting"/>
    <property type="evidence" value="ECO:0007669"/>
    <property type="project" value="UniProtKB-UniRule"/>
</dbReference>
<dbReference type="GO" id="GO:0009306">
    <property type="term" value="P:protein secretion"/>
    <property type="evidence" value="ECO:0007669"/>
    <property type="project" value="UniProtKB-UniRule"/>
</dbReference>
<dbReference type="PANTHER" id="PTHR33910:SF1">
    <property type="entry name" value="PROTEIN TRANSLOCASE SUBUNIT SECE"/>
    <property type="match status" value="1"/>
</dbReference>
<evidence type="ECO:0000313" key="10">
    <source>
        <dbReference type="EMBL" id="PKY98625.1"/>
    </source>
</evidence>
<dbReference type="PROSITE" id="PS01067">
    <property type="entry name" value="SECE_SEC61G"/>
    <property type="match status" value="1"/>
</dbReference>
<evidence type="ECO:0000256" key="6">
    <source>
        <dbReference type="ARBA" id="ARBA00022989"/>
    </source>
</evidence>
<dbReference type="GO" id="GO:0008320">
    <property type="term" value="F:protein transmembrane transporter activity"/>
    <property type="evidence" value="ECO:0007669"/>
    <property type="project" value="UniProtKB-UniRule"/>
</dbReference>
<gene>
    <name evidence="9" type="primary">secE</name>
    <name evidence="10" type="ORF">CYJ26_05850</name>
</gene>
<comment type="subunit">
    <text evidence="9">Component of the Sec protein translocase complex. Heterotrimer consisting of SecY, SecE and SecG subunits. The heterotrimers can form oligomers, although 1 heterotrimer is thought to be able to translocate proteins. Interacts with the ribosome. Interacts with SecDF, and other proteins may be involved. Interacts with SecA.</text>
</comment>
<dbReference type="InterPro" id="IPR001901">
    <property type="entry name" value="Translocase_SecE/Sec61-g"/>
</dbReference>
<evidence type="ECO:0000256" key="7">
    <source>
        <dbReference type="ARBA" id="ARBA00023010"/>
    </source>
</evidence>
<dbReference type="GO" id="GO:0043952">
    <property type="term" value="P:protein transport by the Sec complex"/>
    <property type="evidence" value="ECO:0007669"/>
    <property type="project" value="UniProtKB-UniRule"/>
</dbReference>
<dbReference type="GO" id="GO:0065002">
    <property type="term" value="P:intracellular protein transmembrane transport"/>
    <property type="evidence" value="ECO:0007669"/>
    <property type="project" value="UniProtKB-UniRule"/>
</dbReference>
<reference evidence="10 11" key="1">
    <citation type="submission" date="2017-12" db="EMBL/GenBank/DDBJ databases">
        <title>Phylogenetic diversity of female urinary microbiome.</title>
        <authorList>
            <person name="Thomas-White K."/>
            <person name="Wolfe A.J."/>
        </authorList>
    </citation>
    <scope>NUCLEOTIDE SEQUENCE [LARGE SCALE GENOMIC DNA]</scope>
    <source>
        <strain evidence="10 11">UMB0319</strain>
    </source>
</reference>
<dbReference type="NCBIfam" id="TIGR00964">
    <property type="entry name" value="secE_bact"/>
    <property type="match status" value="1"/>
</dbReference>
<dbReference type="InterPro" id="IPR005807">
    <property type="entry name" value="SecE_bac"/>
</dbReference>
<dbReference type="AlphaFoldDB" id="A0A2I1KSM3"/>
<feature type="transmembrane region" description="Helical" evidence="9">
    <location>
        <begin position="46"/>
        <end position="71"/>
    </location>
</feature>